<feature type="region of interest" description="Disordered" evidence="1">
    <location>
        <begin position="109"/>
        <end position="132"/>
    </location>
</feature>
<organism evidence="2">
    <name type="scientific">Spodoptera frugiperda</name>
    <name type="common">Fall armyworm</name>
    <dbReference type="NCBI Taxonomy" id="7108"/>
    <lineage>
        <taxon>Eukaryota</taxon>
        <taxon>Metazoa</taxon>
        <taxon>Ecdysozoa</taxon>
        <taxon>Arthropoda</taxon>
        <taxon>Hexapoda</taxon>
        <taxon>Insecta</taxon>
        <taxon>Pterygota</taxon>
        <taxon>Neoptera</taxon>
        <taxon>Endopterygota</taxon>
        <taxon>Lepidoptera</taxon>
        <taxon>Glossata</taxon>
        <taxon>Ditrysia</taxon>
        <taxon>Noctuoidea</taxon>
        <taxon>Noctuidae</taxon>
        <taxon>Amphipyrinae</taxon>
        <taxon>Spodoptera</taxon>
    </lineage>
</organism>
<feature type="compositionally biased region" description="Polar residues" evidence="1">
    <location>
        <begin position="80"/>
        <end position="89"/>
    </location>
</feature>
<evidence type="ECO:0000313" key="2">
    <source>
        <dbReference type="EMBL" id="SOQ49704.1"/>
    </source>
</evidence>
<dbReference type="AlphaFoldDB" id="A0A2H1WB31"/>
<feature type="region of interest" description="Disordered" evidence="1">
    <location>
        <begin position="69"/>
        <end position="89"/>
    </location>
</feature>
<proteinExistence type="predicted"/>
<name>A0A2H1WB31_SPOFR</name>
<sequence length="132" mass="15157">MLHQTKKEKVKVLDKQPIHSGFEDTQVIPIWKYRLRQRIPLLSKKKLSSLEEFRSRKLEGKRFVRIDSHASARMGRLNRSDTTASPNTDVKQRLRCVVCVSEVTGGPMPPFPIPDSPTTLKFLTPKRPATHL</sequence>
<gene>
    <name evidence="2" type="ORF">SFRICE_021017</name>
</gene>
<accession>A0A2H1WB31</accession>
<protein>
    <submittedName>
        <fullName evidence="2">SFRICE_021017</fullName>
    </submittedName>
</protein>
<dbReference type="EMBL" id="ODYU01007164">
    <property type="protein sequence ID" value="SOQ49704.1"/>
    <property type="molecule type" value="Genomic_DNA"/>
</dbReference>
<evidence type="ECO:0000256" key="1">
    <source>
        <dbReference type="SAM" id="MobiDB-lite"/>
    </source>
</evidence>
<reference evidence="2" key="1">
    <citation type="submission" date="2016-07" db="EMBL/GenBank/DDBJ databases">
        <authorList>
            <person name="Bretaudeau A."/>
        </authorList>
    </citation>
    <scope>NUCLEOTIDE SEQUENCE</scope>
    <source>
        <strain evidence="2">Rice</strain>
        <tissue evidence="2">Whole body</tissue>
    </source>
</reference>